<evidence type="ECO:0000313" key="2">
    <source>
        <dbReference type="EMBL" id="PQM31096.1"/>
    </source>
</evidence>
<dbReference type="PANTHER" id="PTHR13696:SF99">
    <property type="entry name" value="COBYRINIC ACID AC-DIAMIDE SYNTHASE"/>
    <property type="match status" value="1"/>
</dbReference>
<evidence type="ECO:0000259" key="1">
    <source>
        <dbReference type="Pfam" id="PF13614"/>
    </source>
</evidence>
<dbReference type="Proteomes" id="UP000031565">
    <property type="component" value="Unassembled WGS sequence"/>
</dbReference>
<dbReference type="InterPro" id="IPR025669">
    <property type="entry name" value="AAA_dom"/>
</dbReference>
<protein>
    <submittedName>
        <fullName evidence="2">Sporulation initiation inhibitor protein Soj</fullName>
        <ecNumber evidence="2">3.6.-.-</ecNumber>
    </submittedName>
</protein>
<feature type="domain" description="AAA" evidence="1">
    <location>
        <begin position="1"/>
        <end position="178"/>
    </location>
</feature>
<evidence type="ECO:0000313" key="3">
    <source>
        <dbReference type="Proteomes" id="UP000031565"/>
    </source>
</evidence>
<sequence>MKMISFCNKKGGVGKTTLCKNVAYKFALENKKVLVIDLDSQGTITLELQQDNTDINKTMAKIIASVEDISIDKIIQSTKYKNIDIIASSEKVRKSIFLIKDLYEEKERYLIGDLIYKINKEIFDNYDYVLIDYPPTVDELSLNFLLISDLVLIPINSGLGSYKGIVDLKNTLNYITNIDKRDMPFIKLVFNNIKENENTSNILEWLAEKKYTNYLIKNNIRLLALLVKKLQIFVKKILIEKYNFN</sequence>
<dbReference type="SUPFAM" id="SSF52540">
    <property type="entry name" value="P-loop containing nucleoside triphosphate hydrolases"/>
    <property type="match status" value="1"/>
</dbReference>
<dbReference type="GO" id="GO:0016787">
    <property type="term" value="F:hydrolase activity"/>
    <property type="evidence" value="ECO:0007669"/>
    <property type="project" value="UniProtKB-KW"/>
</dbReference>
<proteinExistence type="predicted"/>
<accession>A0A2P6FCD7</accession>
<comment type="caution">
    <text evidence="2">The sequence shown here is derived from an EMBL/GenBank/DDBJ whole genome shotgun (WGS) entry which is preliminary data.</text>
</comment>
<dbReference type="CDD" id="cd02042">
    <property type="entry name" value="ParAB_family"/>
    <property type="match status" value="1"/>
</dbReference>
<dbReference type="Gene3D" id="3.40.50.300">
    <property type="entry name" value="P-loop containing nucleotide triphosphate hydrolases"/>
    <property type="match status" value="1"/>
</dbReference>
<reference evidence="2 3" key="1">
    <citation type="journal article" date="2015" name="MBio">
        <title>Genome sequence of the Drosophila melanogaster male-killing Spiroplasma strain MSRO endosymbiont.</title>
        <authorList>
            <person name="Paredes J.C."/>
            <person name="Herren J.K."/>
            <person name="Schupfer F."/>
            <person name="Marin R."/>
            <person name="Claverol S."/>
            <person name="Kuo C.H."/>
            <person name="Lemaitre B."/>
            <person name="Beven L."/>
        </authorList>
    </citation>
    <scope>NUCLEOTIDE SEQUENCE [LARGE SCALE GENOMIC DNA]</scope>
    <source>
        <strain evidence="2 3">MSRO</strain>
    </source>
</reference>
<name>A0A2P6FCD7_9MOLU</name>
<dbReference type="InterPro" id="IPR027417">
    <property type="entry name" value="P-loop_NTPase"/>
</dbReference>
<organism evidence="2 3">
    <name type="scientific">Spiroplasma poulsonii</name>
    <dbReference type="NCBI Taxonomy" id="2138"/>
    <lineage>
        <taxon>Bacteria</taxon>
        <taxon>Bacillati</taxon>
        <taxon>Mycoplasmatota</taxon>
        <taxon>Mollicutes</taxon>
        <taxon>Entomoplasmatales</taxon>
        <taxon>Spiroplasmataceae</taxon>
        <taxon>Spiroplasma</taxon>
    </lineage>
</organism>
<dbReference type="STRING" id="2138.SMSRO_v1c08610"/>
<dbReference type="PANTHER" id="PTHR13696">
    <property type="entry name" value="P-LOOP CONTAINING NUCLEOSIDE TRIPHOSPHATE HYDROLASE"/>
    <property type="match status" value="1"/>
</dbReference>
<dbReference type="OrthoDB" id="9791162at2"/>
<keyword evidence="2" id="KW-0378">Hydrolase</keyword>
<keyword evidence="3" id="KW-1185">Reference proteome</keyword>
<dbReference type="InterPro" id="IPR050678">
    <property type="entry name" value="DNA_Partitioning_ATPase"/>
</dbReference>
<gene>
    <name evidence="2" type="primary">soj_2</name>
    <name evidence="2" type="ORF">SMSRO_SF008950</name>
</gene>
<dbReference type="AlphaFoldDB" id="A0A2P6FCD7"/>
<dbReference type="Pfam" id="PF13614">
    <property type="entry name" value="AAA_31"/>
    <property type="match status" value="1"/>
</dbReference>
<dbReference type="EMBL" id="JTLV02000001">
    <property type="protein sequence ID" value="PQM31096.1"/>
    <property type="molecule type" value="Genomic_DNA"/>
</dbReference>
<dbReference type="RefSeq" id="WP_040093237.1">
    <property type="nucleotide sequence ID" value="NZ_CM020866.1"/>
</dbReference>
<dbReference type="EC" id="3.6.-.-" evidence="2"/>